<sequence length="252" mass="27648">MAMSSQLGFSTSINDLAREYAASVRGKTILITGVTAKSIGAAFVLGIAATSPKLIILAGRTKAKVEQTGKDLEAAHPTIPWRLLELDLADQDQIRRAAGEVVRYEEIIDVLVLNAGVMSTPWSTTKQGIEMQFGVNHVRYFLFANLIIPKILKSPAPRVVLTTSDGHRLSPIRFYDHNFDNGKTYNSWYAYGQSKTANMLYARSLAAKLPSLLVFSHHPGVINTELMQHMNDNDFPGSDRHGPRAGLVDVLG</sequence>
<evidence type="ECO:0000313" key="3">
    <source>
        <dbReference type="EMBL" id="KAK4500828.1"/>
    </source>
</evidence>
<dbReference type="PANTHER" id="PTHR24320:SF283">
    <property type="entry name" value="RETINOL DEHYDROGENASE 11"/>
    <property type="match status" value="1"/>
</dbReference>
<organism evidence="3 4">
    <name type="scientific">Zasmidium cellare</name>
    <name type="common">Wine cellar mold</name>
    <name type="synonym">Racodium cellare</name>
    <dbReference type="NCBI Taxonomy" id="395010"/>
    <lineage>
        <taxon>Eukaryota</taxon>
        <taxon>Fungi</taxon>
        <taxon>Dikarya</taxon>
        <taxon>Ascomycota</taxon>
        <taxon>Pezizomycotina</taxon>
        <taxon>Dothideomycetes</taxon>
        <taxon>Dothideomycetidae</taxon>
        <taxon>Mycosphaerellales</taxon>
        <taxon>Mycosphaerellaceae</taxon>
        <taxon>Zasmidium</taxon>
    </lineage>
</organism>
<accession>A0ABR0EIC0</accession>
<evidence type="ECO:0000313" key="4">
    <source>
        <dbReference type="Proteomes" id="UP001305779"/>
    </source>
</evidence>
<dbReference type="Pfam" id="PF00106">
    <property type="entry name" value="adh_short"/>
    <property type="match status" value="1"/>
</dbReference>
<dbReference type="Gene3D" id="3.40.50.720">
    <property type="entry name" value="NAD(P)-binding Rossmann-like Domain"/>
    <property type="match status" value="1"/>
</dbReference>
<dbReference type="EMBL" id="JAXOVC010000006">
    <property type="protein sequence ID" value="KAK4500828.1"/>
    <property type="molecule type" value="Genomic_DNA"/>
</dbReference>
<comment type="similarity">
    <text evidence="1">Belongs to the short-chain dehydrogenases/reductases (SDR) family.</text>
</comment>
<protein>
    <submittedName>
        <fullName evidence="3">Uncharacterized protein</fullName>
    </submittedName>
</protein>
<reference evidence="3 4" key="1">
    <citation type="journal article" date="2023" name="G3 (Bethesda)">
        <title>A chromosome-level genome assembly of Zasmidium syzygii isolated from banana leaves.</title>
        <authorList>
            <person name="van Westerhoven A.C."/>
            <person name="Mehrabi R."/>
            <person name="Talebi R."/>
            <person name="Steentjes M.B.F."/>
            <person name="Corcolon B."/>
            <person name="Chong P.A."/>
            <person name="Kema G.H.J."/>
            <person name="Seidl M.F."/>
        </authorList>
    </citation>
    <scope>NUCLEOTIDE SEQUENCE [LARGE SCALE GENOMIC DNA]</scope>
    <source>
        <strain evidence="3 4">P124</strain>
    </source>
</reference>
<gene>
    <name evidence="3" type="ORF">PRZ48_009020</name>
</gene>
<evidence type="ECO:0000256" key="1">
    <source>
        <dbReference type="ARBA" id="ARBA00006484"/>
    </source>
</evidence>
<dbReference type="InterPro" id="IPR002347">
    <property type="entry name" value="SDR_fam"/>
</dbReference>
<dbReference type="InterPro" id="IPR036291">
    <property type="entry name" value="NAD(P)-bd_dom_sf"/>
</dbReference>
<keyword evidence="4" id="KW-1185">Reference proteome</keyword>
<evidence type="ECO:0000256" key="2">
    <source>
        <dbReference type="ARBA" id="ARBA00023002"/>
    </source>
</evidence>
<dbReference type="SUPFAM" id="SSF51735">
    <property type="entry name" value="NAD(P)-binding Rossmann-fold domains"/>
    <property type="match status" value="1"/>
</dbReference>
<comment type="caution">
    <text evidence="3">The sequence shown here is derived from an EMBL/GenBank/DDBJ whole genome shotgun (WGS) entry which is preliminary data.</text>
</comment>
<keyword evidence="2" id="KW-0560">Oxidoreductase</keyword>
<name>A0ABR0EIC0_ZASCE</name>
<dbReference type="Proteomes" id="UP001305779">
    <property type="component" value="Unassembled WGS sequence"/>
</dbReference>
<dbReference type="PANTHER" id="PTHR24320">
    <property type="entry name" value="RETINOL DEHYDROGENASE"/>
    <property type="match status" value="1"/>
</dbReference>
<proteinExistence type="inferred from homology"/>